<organism evidence="3 4">
    <name type="scientific">Pseudo-nitzschia multistriata</name>
    <dbReference type="NCBI Taxonomy" id="183589"/>
    <lineage>
        <taxon>Eukaryota</taxon>
        <taxon>Sar</taxon>
        <taxon>Stramenopiles</taxon>
        <taxon>Ochrophyta</taxon>
        <taxon>Bacillariophyta</taxon>
        <taxon>Bacillariophyceae</taxon>
        <taxon>Bacillariophycidae</taxon>
        <taxon>Bacillariales</taxon>
        <taxon>Bacillariaceae</taxon>
        <taxon>Pseudo-nitzschia</taxon>
    </lineage>
</organism>
<dbReference type="InterPro" id="IPR028565">
    <property type="entry name" value="MHD"/>
</dbReference>
<dbReference type="InterPro" id="IPR036168">
    <property type="entry name" value="AP2_Mu_C_sf"/>
</dbReference>
<name>A0A448ZGQ8_9STRA</name>
<keyword evidence="4" id="KW-1185">Reference proteome</keyword>
<feature type="compositionally biased region" description="Polar residues" evidence="1">
    <location>
        <begin position="468"/>
        <end position="484"/>
    </location>
</feature>
<feature type="domain" description="MHD" evidence="2">
    <location>
        <begin position="508"/>
        <end position="759"/>
    </location>
</feature>
<dbReference type="AlphaFoldDB" id="A0A448ZGQ8"/>
<feature type="region of interest" description="Disordered" evidence="1">
    <location>
        <begin position="463"/>
        <end position="484"/>
    </location>
</feature>
<feature type="region of interest" description="Disordered" evidence="1">
    <location>
        <begin position="376"/>
        <end position="430"/>
    </location>
</feature>
<dbReference type="Proteomes" id="UP000291116">
    <property type="component" value="Unassembled WGS sequence"/>
</dbReference>
<dbReference type="PROSITE" id="PS51072">
    <property type="entry name" value="MHD"/>
    <property type="match status" value="1"/>
</dbReference>
<gene>
    <name evidence="3" type="ORF">PSNMU_V1.4_AUG-EV-PASAV3_0081530</name>
</gene>
<dbReference type="InterPro" id="IPR018808">
    <property type="entry name" value="Muniscin_C"/>
</dbReference>
<dbReference type="Pfam" id="PF10291">
    <property type="entry name" value="muHD"/>
    <property type="match status" value="1"/>
</dbReference>
<dbReference type="OrthoDB" id="43280at2759"/>
<dbReference type="SUPFAM" id="SSF49447">
    <property type="entry name" value="Second domain of Mu2 adaptin subunit (ap50) of ap2 adaptor"/>
    <property type="match status" value="1"/>
</dbReference>
<reference evidence="3 4" key="1">
    <citation type="submission" date="2019-01" db="EMBL/GenBank/DDBJ databases">
        <authorList>
            <person name="Ferrante I. M."/>
        </authorList>
    </citation>
    <scope>NUCLEOTIDE SEQUENCE [LARGE SCALE GENOMIC DNA]</scope>
    <source>
        <strain evidence="3 4">B856</strain>
    </source>
</reference>
<evidence type="ECO:0000259" key="2">
    <source>
        <dbReference type="PROSITE" id="PS51072"/>
    </source>
</evidence>
<dbReference type="Gene3D" id="2.60.40.1170">
    <property type="entry name" value="Mu homology domain, subdomain B"/>
    <property type="match status" value="2"/>
</dbReference>
<feature type="compositionally biased region" description="Low complexity" evidence="1">
    <location>
        <begin position="397"/>
        <end position="412"/>
    </location>
</feature>
<dbReference type="EMBL" id="CAACVS010000335">
    <property type="protein sequence ID" value="VEU41186.1"/>
    <property type="molecule type" value="Genomic_DNA"/>
</dbReference>
<dbReference type="PANTHER" id="PTHR37769">
    <property type="entry name" value="OS08G0243900 PROTEIN"/>
    <property type="match status" value="1"/>
</dbReference>
<feature type="compositionally biased region" description="Polar residues" evidence="1">
    <location>
        <begin position="295"/>
        <end position="307"/>
    </location>
</feature>
<sequence>MDLLYSRALPGPEFVSLSILLRSDIAGGDATPIPSHVGGGVEPLVLPSPTTTLCQLSCLEALTELHFYINSILKASGKSNKQTNDGNTSTTTKATLGRFLNEDEAFLFPNKSGNDFVTQIFRPKKCHGIAMQFHLIRDRKQLSSFLVPLILSSSKLHSSKTNKGVAGLTAGIEAKEVTGVIFCVGVGGGPSAAFGIGTSPLTYSLSQRMKKCLGILAETASSNTGSRERSSASGAMAMLSSSKSLMTSLLLTDDEDRLVNSVVEGEQRIEINQEDQFARRILTTSSKKRGHQQEMDSSSFGKSNPLQENSADHARILVERMAVLSVFDSDSMLRKYENRQAAREAAATGRSGKKRNRKFARDADLGGFDFRGEKRSFSAAKPERNASSNSIGKVGGVDDVSVSARSSTTSGSNLTLKGPTKDTASRTPHRSRLHGLLASNTKDSTSINRMSRRNAHGRRSSIGIESLEGNTSFVSQSRTPQGSLTSRQLFDPFSGDPKDNIATNGGPPAKVFVNIALNEDLTCFYKVSKLSSCSVEGVIQVQVRSNIDRGIPFSLLIHDPSNYIQSIQENKKYAEVTNDNTTHKFAVSVPKTEEYFPVIRYKCGSDLRPVPIRVQTRVRLEERHWRVALQISSNPHNEDTLTDLTIIMGVPPEVNGESLTTSPPGGVWNESKRSVIWCVSELGGGEKFQLQARFEIGSNDPRELEVEEKPKFPVLVRCQCMYAQLSDIELEVRAIPPVLNTDVKMKLARRFRLSHRERP</sequence>
<proteinExistence type="predicted"/>
<protein>
    <recommendedName>
        <fullName evidence="2">MHD domain-containing protein</fullName>
    </recommendedName>
</protein>
<evidence type="ECO:0000313" key="3">
    <source>
        <dbReference type="EMBL" id="VEU41186.1"/>
    </source>
</evidence>
<evidence type="ECO:0000313" key="4">
    <source>
        <dbReference type="Proteomes" id="UP000291116"/>
    </source>
</evidence>
<feature type="region of interest" description="Disordered" evidence="1">
    <location>
        <begin position="284"/>
        <end position="307"/>
    </location>
</feature>
<accession>A0A448ZGQ8</accession>
<dbReference type="PANTHER" id="PTHR37769:SF1">
    <property type="entry name" value="OS08G0243900 PROTEIN"/>
    <property type="match status" value="1"/>
</dbReference>
<evidence type="ECO:0000256" key="1">
    <source>
        <dbReference type="SAM" id="MobiDB-lite"/>
    </source>
</evidence>
<dbReference type="CDD" id="cd09257">
    <property type="entry name" value="AP_muniscins_like_MHD"/>
    <property type="match status" value="1"/>
</dbReference>